<dbReference type="Proteomes" id="UP000784294">
    <property type="component" value="Unassembled WGS sequence"/>
</dbReference>
<evidence type="ECO:0000313" key="3">
    <source>
        <dbReference type="Proteomes" id="UP000784294"/>
    </source>
</evidence>
<evidence type="ECO:0000256" key="1">
    <source>
        <dbReference type="SAM" id="MobiDB-lite"/>
    </source>
</evidence>
<reference evidence="2" key="1">
    <citation type="submission" date="2018-11" db="EMBL/GenBank/DDBJ databases">
        <authorList>
            <consortium name="Pathogen Informatics"/>
        </authorList>
    </citation>
    <scope>NUCLEOTIDE SEQUENCE</scope>
</reference>
<name>A0A3S5BIN2_9PLAT</name>
<gene>
    <name evidence="2" type="ORF">PXEA_LOCUS19077</name>
</gene>
<comment type="caution">
    <text evidence="2">The sequence shown here is derived from an EMBL/GenBank/DDBJ whole genome shotgun (WGS) entry which is preliminary data.</text>
</comment>
<accession>A0A3S5BIN2</accession>
<protein>
    <submittedName>
        <fullName evidence="2">Uncharacterized protein</fullName>
    </submittedName>
</protein>
<dbReference type="AlphaFoldDB" id="A0A3S5BIN2"/>
<proteinExistence type="predicted"/>
<sequence length="72" mass="8290">MIDESAACLHPKPGRRSYGLRQPERRIKAKRLQYNAIHSSSSGEIDRRISSSCLLIRDESPPNNERVDQFDH</sequence>
<organism evidence="2 3">
    <name type="scientific">Protopolystoma xenopodis</name>
    <dbReference type="NCBI Taxonomy" id="117903"/>
    <lineage>
        <taxon>Eukaryota</taxon>
        <taxon>Metazoa</taxon>
        <taxon>Spiralia</taxon>
        <taxon>Lophotrochozoa</taxon>
        <taxon>Platyhelminthes</taxon>
        <taxon>Monogenea</taxon>
        <taxon>Polyopisthocotylea</taxon>
        <taxon>Polystomatidea</taxon>
        <taxon>Polystomatidae</taxon>
        <taxon>Protopolystoma</taxon>
    </lineage>
</organism>
<feature type="region of interest" description="Disordered" evidence="1">
    <location>
        <begin position="1"/>
        <end position="20"/>
    </location>
</feature>
<dbReference type="EMBL" id="CAAALY010075298">
    <property type="protein sequence ID" value="VEL25637.1"/>
    <property type="molecule type" value="Genomic_DNA"/>
</dbReference>
<keyword evidence="3" id="KW-1185">Reference proteome</keyword>
<evidence type="ECO:0000313" key="2">
    <source>
        <dbReference type="EMBL" id="VEL25637.1"/>
    </source>
</evidence>